<gene>
    <name evidence="7" type="ORF">AACH10_05085</name>
</gene>
<comment type="caution">
    <text evidence="7">The sequence shown here is derived from an EMBL/GenBank/DDBJ whole genome shotgun (WGS) entry which is preliminary data.</text>
</comment>
<sequence length="568" mass="62395">MRTPILRRVTAALVAALAVAGLMAPAPAASQGAATATVPDTRPVPMRPDPRGLKPLPRHWQHGVFMEIFVRAYADSDGDGIGDLRGLTAKLDDLQALGIRGLWLMPITASGDHDHGYATTDHRAIEPAYGTLADLDELVRQARQRGIGIIMDYVVNHASAQHPFFVDARANPASAWRPWWVWADGERPRGWDIWGNDPWYHTASAPWDFKGDLKTLPRPDDTARGFYFGTFGPHMPDFNLRHPAVLRYHQDSLRFWLNRGIAGFRLDAVPHLVENSAKDWNDQPESRRITHGLQRLITAYPGRMVVCEATAEPQAWGDPAVCGGAFAFGHTQHFVGAAMGQAESVAALARYYRTARPTMATFVSNHDIFAGRRLWDQIGGGTPGWQARYQLAAAGYLLQPGTPFVYYGEEVGQAGVPDLPGDLPLRAPMSWTADAGTAGFSTGAPFRPLAPNHATHNLQSQRQEAGSLWHFYRAMIGLRNAHPSLARGHFEHSAAEGLVLAFQRRLGRERTLVLINYDTAERAMQPPGLPAGARLRPLWPADAPTLRAGDGPVALPAQSLRVYRIAPR</sequence>
<comment type="catalytic activity">
    <reaction evidence="3">
        <text>Endohydrolysis of (1-&gt;4)-alpha-D-glucosidic linkages in polysaccharides containing three or more (1-&gt;4)-alpha-linked D-glucose units.</text>
        <dbReference type="EC" id="3.2.1.1"/>
    </reaction>
</comment>
<dbReference type="InterPro" id="IPR017853">
    <property type="entry name" value="GH"/>
</dbReference>
<feature type="region of interest" description="Disordered" evidence="4">
    <location>
        <begin position="30"/>
        <end position="55"/>
    </location>
</feature>
<evidence type="ECO:0000313" key="8">
    <source>
        <dbReference type="Proteomes" id="UP001365405"/>
    </source>
</evidence>
<keyword evidence="3" id="KW-0326">Glycosidase</keyword>
<evidence type="ECO:0000259" key="6">
    <source>
        <dbReference type="SMART" id="SM00642"/>
    </source>
</evidence>
<dbReference type="PRINTS" id="PR00110">
    <property type="entry name" value="ALPHAAMYLASE"/>
</dbReference>
<dbReference type="PANTHER" id="PTHR10357:SF179">
    <property type="entry name" value="NEUTRAL AND BASIC AMINO ACID TRANSPORT PROTEIN RBAT"/>
    <property type="match status" value="1"/>
</dbReference>
<proteinExistence type="inferred from homology"/>
<dbReference type="EC" id="3.2.1.1" evidence="3"/>
<dbReference type="InterPro" id="IPR013780">
    <property type="entry name" value="Glyco_hydro_b"/>
</dbReference>
<evidence type="ECO:0000256" key="5">
    <source>
        <dbReference type="SAM" id="SignalP"/>
    </source>
</evidence>
<evidence type="ECO:0000256" key="2">
    <source>
        <dbReference type="RuleBase" id="RU003615"/>
    </source>
</evidence>
<feature type="signal peptide" evidence="5">
    <location>
        <begin position="1"/>
        <end position="28"/>
    </location>
</feature>
<keyword evidence="8" id="KW-1185">Reference proteome</keyword>
<dbReference type="Proteomes" id="UP001365405">
    <property type="component" value="Unassembled WGS sequence"/>
</dbReference>
<dbReference type="SUPFAM" id="SSF51445">
    <property type="entry name" value="(Trans)glycosidases"/>
    <property type="match status" value="1"/>
</dbReference>
<evidence type="ECO:0000256" key="4">
    <source>
        <dbReference type="SAM" id="MobiDB-lite"/>
    </source>
</evidence>
<dbReference type="Gene3D" id="3.90.400.10">
    <property type="entry name" value="Oligo-1,6-glucosidase, Domain 2"/>
    <property type="match status" value="1"/>
</dbReference>
<reference evidence="7 8" key="1">
    <citation type="submission" date="2024-04" db="EMBL/GenBank/DDBJ databases">
        <title>Novel species of the genus Ideonella isolated from streams.</title>
        <authorList>
            <person name="Lu H."/>
        </authorList>
    </citation>
    <scope>NUCLEOTIDE SEQUENCE [LARGE SCALE GENOMIC DNA]</scope>
    <source>
        <strain evidence="7 8">DXS22W</strain>
    </source>
</reference>
<dbReference type="Gene3D" id="3.20.20.80">
    <property type="entry name" value="Glycosidases"/>
    <property type="match status" value="1"/>
</dbReference>
<dbReference type="Pfam" id="PF00128">
    <property type="entry name" value="Alpha-amylase"/>
    <property type="match status" value="1"/>
</dbReference>
<evidence type="ECO:0000256" key="3">
    <source>
        <dbReference type="RuleBase" id="RU361134"/>
    </source>
</evidence>
<accession>A0ABU9CFD8</accession>
<keyword evidence="5" id="KW-0732">Signal</keyword>
<dbReference type="SMART" id="SM00642">
    <property type="entry name" value="Aamy"/>
    <property type="match status" value="1"/>
</dbReference>
<keyword evidence="3" id="KW-0119">Carbohydrate metabolism</keyword>
<feature type="chain" id="PRO_5047535767" description="Alpha-amylase" evidence="5">
    <location>
        <begin position="29"/>
        <end position="568"/>
    </location>
</feature>
<dbReference type="InterPro" id="IPR006047">
    <property type="entry name" value="GH13_cat_dom"/>
</dbReference>
<keyword evidence="3 7" id="KW-0378">Hydrolase</keyword>
<evidence type="ECO:0000256" key="1">
    <source>
        <dbReference type="ARBA" id="ARBA00008061"/>
    </source>
</evidence>
<dbReference type="InterPro" id="IPR006046">
    <property type="entry name" value="Alpha_amylase"/>
</dbReference>
<organism evidence="7 8">
    <name type="scientific">Pseudaquabacterium inlustre</name>
    <dbReference type="NCBI Taxonomy" id="2984192"/>
    <lineage>
        <taxon>Bacteria</taxon>
        <taxon>Pseudomonadati</taxon>
        <taxon>Pseudomonadota</taxon>
        <taxon>Betaproteobacteria</taxon>
        <taxon>Burkholderiales</taxon>
        <taxon>Sphaerotilaceae</taxon>
        <taxon>Pseudaquabacterium</taxon>
    </lineage>
</organism>
<dbReference type="SUPFAM" id="SSF51011">
    <property type="entry name" value="Glycosyl hydrolase domain"/>
    <property type="match status" value="1"/>
</dbReference>
<name>A0ABU9CFD8_9BURK</name>
<feature type="domain" description="Glycosyl hydrolase family 13 catalytic" evidence="6">
    <location>
        <begin position="67"/>
        <end position="447"/>
    </location>
</feature>
<dbReference type="RefSeq" id="WP_341409286.1">
    <property type="nucleotide sequence ID" value="NZ_JBBUTH010000002.1"/>
</dbReference>
<comment type="similarity">
    <text evidence="1 2">Belongs to the glycosyl hydrolase 13 family.</text>
</comment>
<dbReference type="InterPro" id="IPR045857">
    <property type="entry name" value="O16G_dom_2"/>
</dbReference>
<dbReference type="PANTHER" id="PTHR10357">
    <property type="entry name" value="ALPHA-AMYLASE FAMILY MEMBER"/>
    <property type="match status" value="1"/>
</dbReference>
<evidence type="ECO:0000313" key="7">
    <source>
        <dbReference type="EMBL" id="MEK8049606.1"/>
    </source>
</evidence>
<protein>
    <recommendedName>
        <fullName evidence="3">Alpha-amylase</fullName>
        <ecNumber evidence="3">3.2.1.1</ecNumber>
    </recommendedName>
</protein>
<dbReference type="GO" id="GO:0016787">
    <property type="term" value="F:hydrolase activity"/>
    <property type="evidence" value="ECO:0007669"/>
    <property type="project" value="UniProtKB-KW"/>
</dbReference>
<dbReference type="Gene3D" id="2.60.40.1180">
    <property type="entry name" value="Golgi alpha-mannosidase II"/>
    <property type="match status" value="1"/>
</dbReference>
<dbReference type="EMBL" id="JBBUTH010000002">
    <property type="protein sequence ID" value="MEK8049606.1"/>
    <property type="molecule type" value="Genomic_DNA"/>
</dbReference>